<comment type="catalytic activity">
    <reaction evidence="1">
        <text>ATP + protein L-histidine = ADP + protein N-phospho-L-histidine.</text>
        <dbReference type="EC" id="2.7.13.3"/>
    </reaction>
</comment>
<keyword evidence="11" id="KW-1185">Reference proteome</keyword>
<name>A0A3Q8XQT4_9HYPH</name>
<dbReference type="SMART" id="SM00911">
    <property type="entry name" value="HWE_HK"/>
    <property type="match status" value="1"/>
</dbReference>
<dbReference type="PROSITE" id="PS50112">
    <property type="entry name" value="PAS"/>
    <property type="match status" value="1"/>
</dbReference>
<evidence type="ECO:0000256" key="2">
    <source>
        <dbReference type="ARBA" id="ARBA00012438"/>
    </source>
</evidence>
<dbReference type="PANTHER" id="PTHR41523:SF7">
    <property type="entry name" value="HISTIDINE KINASE"/>
    <property type="match status" value="1"/>
</dbReference>
<evidence type="ECO:0000313" key="11">
    <source>
        <dbReference type="Proteomes" id="UP000268192"/>
    </source>
</evidence>
<evidence type="ECO:0000313" key="10">
    <source>
        <dbReference type="EMBL" id="AZN71698.1"/>
    </source>
</evidence>
<dbReference type="OrthoDB" id="341208at2"/>
<evidence type="ECO:0000256" key="4">
    <source>
        <dbReference type="ARBA" id="ARBA00022553"/>
    </source>
</evidence>
<gene>
    <name evidence="10" type="ORF">D5400_10775</name>
</gene>
<reference evidence="10 11" key="1">
    <citation type="submission" date="2018-09" db="EMBL/GenBank/DDBJ databases">
        <title>Marinorhizobium profundi gen. nov., sp. nov., isolated from a deep-sea sediment sample from the New Britain Trench and proposal of Marinorhizobiaceae fam. nov. in the order Rhizobiales of the class Alphaproteobacteria.</title>
        <authorList>
            <person name="Cao J."/>
        </authorList>
    </citation>
    <scope>NUCLEOTIDE SEQUENCE [LARGE SCALE GENOMIC DNA]</scope>
    <source>
        <strain evidence="10 11">WS11</strain>
    </source>
</reference>
<evidence type="ECO:0000256" key="8">
    <source>
        <dbReference type="ARBA" id="ARBA00022840"/>
    </source>
</evidence>
<evidence type="ECO:0000259" key="9">
    <source>
        <dbReference type="PROSITE" id="PS50112"/>
    </source>
</evidence>
<dbReference type="InterPro" id="IPR011102">
    <property type="entry name" value="Sig_transdc_His_kinase_HWE"/>
</dbReference>
<dbReference type="PANTHER" id="PTHR41523">
    <property type="entry name" value="TWO-COMPONENT SYSTEM SENSOR PROTEIN"/>
    <property type="match status" value="1"/>
</dbReference>
<dbReference type="AlphaFoldDB" id="A0A3Q8XQT4"/>
<keyword evidence="6" id="KW-0547">Nucleotide-binding</keyword>
<evidence type="ECO:0000256" key="5">
    <source>
        <dbReference type="ARBA" id="ARBA00022679"/>
    </source>
</evidence>
<dbReference type="EC" id="2.7.13.3" evidence="2"/>
<dbReference type="SUPFAM" id="SSF55781">
    <property type="entry name" value="GAF domain-like"/>
    <property type="match status" value="1"/>
</dbReference>
<dbReference type="InterPro" id="IPR013656">
    <property type="entry name" value="PAS_4"/>
</dbReference>
<dbReference type="KEGG" id="abaw:D5400_10775"/>
<dbReference type="Gene3D" id="3.30.565.10">
    <property type="entry name" value="Histidine kinase-like ATPase, C-terminal domain"/>
    <property type="match status" value="1"/>
</dbReference>
<dbReference type="Pfam" id="PF08448">
    <property type="entry name" value="PAS_4"/>
    <property type="match status" value="1"/>
</dbReference>
<dbReference type="GO" id="GO:0004673">
    <property type="term" value="F:protein histidine kinase activity"/>
    <property type="evidence" value="ECO:0007669"/>
    <property type="project" value="UniProtKB-EC"/>
</dbReference>
<keyword evidence="8" id="KW-0067">ATP-binding</keyword>
<dbReference type="SMART" id="SM00065">
    <property type="entry name" value="GAF"/>
    <property type="match status" value="1"/>
</dbReference>
<evidence type="ECO:0000256" key="3">
    <source>
        <dbReference type="ARBA" id="ARBA00021740"/>
    </source>
</evidence>
<dbReference type="Pfam" id="PF07536">
    <property type="entry name" value="HWE_HK"/>
    <property type="match status" value="1"/>
</dbReference>
<dbReference type="InterPro" id="IPR035965">
    <property type="entry name" value="PAS-like_dom_sf"/>
</dbReference>
<sequence>MDQSKAGFLSMPQKLSDRVSAIRRSGLLDSSGREQFHHLTEHVRVALQVPVAIISIVDEDRQVFAGHCGLPAPWDSVGETPLTHSFCQHVVERAAILKVNDADLHELVNSNHAIADLGVRAYLGVPIALPTGELVGALAAIDTTPHQWTEHDRKVLQSLALVVEREISVGVSELKYRRLFEDMQEGYYIAEAVRDAAGDVADIRFEEVNPAFERLLGLDANAVLGHCLGDLMPELCEEMLPAVRRVLDTGEPLLSVSAKAINENRFENRIRRLEGDRVASLFTDVTQRQLNEEQQRFLHQEMMHRVKNTMAVVSAVVTASLRNAPSLEKASEIIASRIEAMSRTQTLITRQEGDTDFAEVVREAIAPHIDDERRLTIQGPSIAISAEQAVGLSLAIYELSTNAAKYGALGSDEGEISIDWNVGQDRTFEFRWKERNGPRVSPPLRSGFGSKLTDRIVPRYFKGSGETAYLPEGVEYVLRGITQTASAEPFDAG</sequence>
<keyword evidence="4" id="KW-0597">Phosphoprotein</keyword>
<evidence type="ECO:0000256" key="1">
    <source>
        <dbReference type="ARBA" id="ARBA00000085"/>
    </source>
</evidence>
<dbReference type="Proteomes" id="UP000268192">
    <property type="component" value="Chromosome"/>
</dbReference>
<organism evidence="10 11">
    <name type="scientific">Georhizobium profundi</name>
    <dbReference type="NCBI Taxonomy" id="2341112"/>
    <lineage>
        <taxon>Bacteria</taxon>
        <taxon>Pseudomonadati</taxon>
        <taxon>Pseudomonadota</taxon>
        <taxon>Alphaproteobacteria</taxon>
        <taxon>Hyphomicrobiales</taxon>
        <taxon>Rhizobiaceae</taxon>
        <taxon>Georhizobium</taxon>
    </lineage>
</organism>
<dbReference type="Pfam" id="PF01590">
    <property type="entry name" value="GAF"/>
    <property type="match status" value="1"/>
</dbReference>
<evidence type="ECO:0000256" key="7">
    <source>
        <dbReference type="ARBA" id="ARBA00022777"/>
    </source>
</evidence>
<dbReference type="GO" id="GO:0005524">
    <property type="term" value="F:ATP binding"/>
    <property type="evidence" value="ECO:0007669"/>
    <property type="project" value="UniProtKB-KW"/>
</dbReference>
<dbReference type="EMBL" id="CP032509">
    <property type="protein sequence ID" value="AZN71698.1"/>
    <property type="molecule type" value="Genomic_DNA"/>
</dbReference>
<dbReference type="InterPro" id="IPR036890">
    <property type="entry name" value="HATPase_C_sf"/>
</dbReference>
<dbReference type="SUPFAM" id="SSF55785">
    <property type="entry name" value="PYP-like sensor domain (PAS domain)"/>
    <property type="match status" value="1"/>
</dbReference>
<dbReference type="Gene3D" id="3.30.450.40">
    <property type="match status" value="1"/>
</dbReference>
<dbReference type="InterPro" id="IPR003018">
    <property type="entry name" value="GAF"/>
</dbReference>
<accession>A0A3Q8XQT4</accession>
<dbReference type="Gene3D" id="3.30.450.20">
    <property type="entry name" value="PAS domain"/>
    <property type="match status" value="1"/>
</dbReference>
<evidence type="ECO:0000256" key="6">
    <source>
        <dbReference type="ARBA" id="ARBA00022741"/>
    </source>
</evidence>
<keyword evidence="5" id="KW-0808">Transferase</keyword>
<feature type="domain" description="PAS" evidence="9">
    <location>
        <begin position="172"/>
        <end position="250"/>
    </location>
</feature>
<dbReference type="InterPro" id="IPR029016">
    <property type="entry name" value="GAF-like_dom_sf"/>
</dbReference>
<proteinExistence type="predicted"/>
<dbReference type="InterPro" id="IPR000014">
    <property type="entry name" value="PAS"/>
</dbReference>
<protein>
    <recommendedName>
        <fullName evidence="3">Blue-light-activated histidine kinase</fullName>
        <ecNumber evidence="2">2.7.13.3</ecNumber>
    </recommendedName>
</protein>
<keyword evidence="7" id="KW-0418">Kinase</keyword>